<name>A0A4C1UMY3_EUMVA</name>
<gene>
    <name evidence="1" type="ORF">EVAR_94202_1</name>
</gene>
<evidence type="ECO:0000313" key="2">
    <source>
        <dbReference type="Proteomes" id="UP000299102"/>
    </source>
</evidence>
<dbReference type="EMBL" id="BGZK01000199">
    <property type="protein sequence ID" value="GBP27798.1"/>
    <property type="molecule type" value="Genomic_DNA"/>
</dbReference>
<sequence>MCERDSLVERESCVGRHVRPAGMRLLNVSRKSRGLPQSAVVFGRLSCGEHQGDPVSSGDIIAVQFKLH</sequence>
<comment type="caution">
    <text evidence="1">The sequence shown here is derived from an EMBL/GenBank/DDBJ whole genome shotgun (WGS) entry which is preliminary data.</text>
</comment>
<protein>
    <submittedName>
        <fullName evidence="1">Uncharacterized protein</fullName>
    </submittedName>
</protein>
<proteinExistence type="predicted"/>
<evidence type="ECO:0000313" key="1">
    <source>
        <dbReference type="EMBL" id="GBP27798.1"/>
    </source>
</evidence>
<dbReference type="AlphaFoldDB" id="A0A4C1UMY3"/>
<reference evidence="1 2" key="1">
    <citation type="journal article" date="2019" name="Commun. Biol.">
        <title>The bagworm genome reveals a unique fibroin gene that provides high tensile strength.</title>
        <authorList>
            <person name="Kono N."/>
            <person name="Nakamura H."/>
            <person name="Ohtoshi R."/>
            <person name="Tomita M."/>
            <person name="Numata K."/>
            <person name="Arakawa K."/>
        </authorList>
    </citation>
    <scope>NUCLEOTIDE SEQUENCE [LARGE SCALE GENOMIC DNA]</scope>
</reference>
<keyword evidence="2" id="KW-1185">Reference proteome</keyword>
<accession>A0A4C1UMY3</accession>
<organism evidence="1 2">
    <name type="scientific">Eumeta variegata</name>
    <name type="common">Bagworm moth</name>
    <name type="synonym">Eumeta japonica</name>
    <dbReference type="NCBI Taxonomy" id="151549"/>
    <lineage>
        <taxon>Eukaryota</taxon>
        <taxon>Metazoa</taxon>
        <taxon>Ecdysozoa</taxon>
        <taxon>Arthropoda</taxon>
        <taxon>Hexapoda</taxon>
        <taxon>Insecta</taxon>
        <taxon>Pterygota</taxon>
        <taxon>Neoptera</taxon>
        <taxon>Endopterygota</taxon>
        <taxon>Lepidoptera</taxon>
        <taxon>Glossata</taxon>
        <taxon>Ditrysia</taxon>
        <taxon>Tineoidea</taxon>
        <taxon>Psychidae</taxon>
        <taxon>Oiketicinae</taxon>
        <taxon>Eumeta</taxon>
    </lineage>
</organism>
<dbReference type="Proteomes" id="UP000299102">
    <property type="component" value="Unassembled WGS sequence"/>
</dbReference>